<protein>
    <submittedName>
        <fullName evidence="1">Uncharacterized protein</fullName>
    </submittedName>
</protein>
<feature type="non-terminal residue" evidence="1">
    <location>
        <position position="132"/>
    </location>
</feature>
<name>A0A0F8ZN16_9ZZZZ</name>
<gene>
    <name evidence="1" type="ORF">LCGC14_2674790</name>
</gene>
<accession>A0A0F8ZN16</accession>
<dbReference type="AlphaFoldDB" id="A0A0F8ZN16"/>
<comment type="caution">
    <text evidence="1">The sequence shown here is derived from an EMBL/GenBank/DDBJ whole genome shotgun (WGS) entry which is preliminary data.</text>
</comment>
<dbReference type="EMBL" id="LAZR01046996">
    <property type="protein sequence ID" value="KKK95243.1"/>
    <property type="molecule type" value="Genomic_DNA"/>
</dbReference>
<organism evidence="1">
    <name type="scientific">marine sediment metagenome</name>
    <dbReference type="NCBI Taxonomy" id="412755"/>
    <lineage>
        <taxon>unclassified sequences</taxon>
        <taxon>metagenomes</taxon>
        <taxon>ecological metagenomes</taxon>
    </lineage>
</organism>
<reference evidence="1" key="1">
    <citation type="journal article" date="2015" name="Nature">
        <title>Complex archaea that bridge the gap between prokaryotes and eukaryotes.</title>
        <authorList>
            <person name="Spang A."/>
            <person name="Saw J.H."/>
            <person name="Jorgensen S.L."/>
            <person name="Zaremba-Niedzwiedzka K."/>
            <person name="Martijn J."/>
            <person name="Lind A.E."/>
            <person name="van Eijk R."/>
            <person name="Schleper C."/>
            <person name="Guy L."/>
            <person name="Ettema T.J."/>
        </authorList>
    </citation>
    <scope>NUCLEOTIDE SEQUENCE</scope>
</reference>
<evidence type="ECO:0000313" key="1">
    <source>
        <dbReference type="EMBL" id="KKK95243.1"/>
    </source>
</evidence>
<sequence length="132" mass="15349">MCTKNFQDFFFLSHNSRFFFLHKLPRRNSTDYRIVVQEIPVSMSKDYEIEWIPDLLDQLKSVQGLDSALLSDIMLAQACLHANLSLKPKKKIKKKKKRKKILKTPPYIVNLEIRGTLPHNLSKEAFHAAVVP</sequence>
<proteinExistence type="predicted"/>